<dbReference type="RefSeq" id="WP_194703938.1">
    <property type="nucleotide sequence ID" value="NZ_JADKNH010000019.1"/>
</dbReference>
<reference evidence="1 2" key="1">
    <citation type="submission" date="2020-11" db="EMBL/GenBank/DDBJ databases">
        <title>Fusibacter basophilias sp. nov.</title>
        <authorList>
            <person name="Qiu D."/>
        </authorList>
    </citation>
    <scope>NUCLEOTIDE SEQUENCE [LARGE SCALE GENOMIC DNA]</scope>
    <source>
        <strain evidence="1 2">Q10-2</strain>
    </source>
</reference>
<name>A0ABR9ZZ16_9FIRM</name>
<keyword evidence="2" id="KW-1185">Reference proteome</keyword>
<evidence type="ECO:0000313" key="1">
    <source>
        <dbReference type="EMBL" id="MBF4695699.1"/>
    </source>
</evidence>
<comment type="caution">
    <text evidence="1">The sequence shown here is derived from an EMBL/GenBank/DDBJ whole genome shotgun (WGS) entry which is preliminary data.</text>
</comment>
<accession>A0ABR9ZZ16</accession>
<dbReference type="EMBL" id="JADKNH010000019">
    <property type="protein sequence ID" value="MBF4695699.1"/>
    <property type="molecule type" value="Genomic_DNA"/>
</dbReference>
<gene>
    <name evidence="1" type="ORF">ISU02_21600</name>
</gene>
<protein>
    <submittedName>
        <fullName evidence="1">Uncharacterized protein</fullName>
    </submittedName>
</protein>
<sequence>MNQYTKVIGLTGAIYTKEFQKIKHHKNKIREVNEDTVIKAFKGGDTEILVFFEETGEEIIVDDFSDQELVKKYLGKKFL</sequence>
<evidence type="ECO:0000313" key="2">
    <source>
        <dbReference type="Proteomes" id="UP000614200"/>
    </source>
</evidence>
<proteinExistence type="predicted"/>
<dbReference type="Proteomes" id="UP000614200">
    <property type="component" value="Unassembled WGS sequence"/>
</dbReference>
<organism evidence="1 2">
    <name type="scientific">Fusibacter ferrireducens</name>
    <dbReference type="NCBI Taxonomy" id="2785058"/>
    <lineage>
        <taxon>Bacteria</taxon>
        <taxon>Bacillati</taxon>
        <taxon>Bacillota</taxon>
        <taxon>Clostridia</taxon>
        <taxon>Eubacteriales</taxon>
        <taxon>Eubacteriales Family XII. Incertae Sedis</taxon>
        <taxon>Fusibacter</taxon>
    </lineage>
</organism>